<keyword evidence="1" id="KW-1133">Transmembrane helix</keyword>
<keyword evidence="1" id="KW-0812">Transmembrane</keyword>
<proteinExistence type="predicted"/>
<feature type="transmembrane region" description="Helical" evidence="1">
    <location>
        <begin position="71"/>
        <end position="88"/>
    </location>
</feature>
<keyword evidence="1" id="KW-0472">Membrane</keyword>
<gene>
    <name evidence="2" type="ORF">B1757_13090</name>
</gene>
<dbReference type="InParanoid" id="A0A2I1DIX4"/>
<evidence type="ECO:0000313" key="3">
    <source>
        <dbReference type="Proteomes" id="UP000234329"/>
    </source>
</evidence>
<dbReference type="AlphaFoldDB" id="A0A2I1DIX4"/>
<name>A0A2I1DIX4_9PROT</name>
<dbReference type="EMBL" id="MXAV01000049">
    <property type="protein sequence ID" value="PKY09817.1"/>
    <property type="molecule type" value="Genomic_DNA"/>
</dbReference>
<keyword evidence="3" id="KW-1185">Reference proteome</keyword>
<dbReference type="Proteomes" id="UP000234329">
    <property type="component" value="Unassembled WGS sequence"/>
</dbReference>
<feature type="transmembrane region" description="Helical" evidence="1">
    <location>
        <begin position="41"/>
        <end position="65"/>
    </location>
</feature>
<reference evidence="2 3" key="1">
    <citation type="submission" date="2017-03" db="EMBL/GenBank/DDBJ databases">
        <title>Draft genime sequence of the acidophilic sulfur-oxidizing bacterium Acidithiobacillus sp. SH, isolated from seawater.</title>
        <authorList>
            <person name="Sharmin S."/>
            <person name="Tokuhisa M."/>
            <person name="Kanao T."/>
            <person name="Kamimura K."/>
        </authorList>
    </citation>
    <scope>NUCLEOTIDE SEQUENCE [LARGE SCALE GENOMIC DNA]</scope>
    <source>
        <strain evidence="2 3">SH</strain>
    </source>
</reference>
<dbReference type="RefSeq" id="WP_101538749.1">
    <property type="nucleotide sequence ID" value="NZ_MXAV01000049.1"/>
</dbReference>
<organism evidence="2 3">
    <name type="scientific">Acidithiobacillus marinus</name>
    <dbReference type="NCBI Taxonomy" id="187490"/>
    <lineage>
        <taxon>Bacteria</taxon>
        <taxon>Pseudomonadati</taxon>
        <taxon>Pseudomonadota</taxon>
        <taxon>Acidithiobacillia</taxon>
        <taxon>Acidithiobacillales</taxon>
        <taxon>Acidithiobacillaceae</taxon>
        <taxon>Acidithiobacillus</taxon>
    </lineage>
</organism>
<evidence type="ECO:0000313" key="2">
    <source>
        <dbReference type="EMBL" id="PKY09817.1"/>
    </source>
</evidence>
<accession>A0A2I1DIX4</accession>
<protein>
    <submittedName>
        <fullName evidence="2">Uncharacterized protein</fullName>
    </submittedName>
</protein>
<evidence type="ECO:0000256" key="1">
    <source>
        <dbReference type="SAM" id="Phobius"/>
    </source>
</evidence>
<comment type="caution">
    <text evidence="2">The sequence shown here is derived from an EMBL/GenBank/DDBJ whole genome shotgun (WGS) entry which is preliminary data.</text>
</comment>
<sequence length="100" mass="11876">MQIFSKARKKIDQALRQIIAYGRKAWAKAGQTRYPTASKTALALLVILLAILFTGLLTVVVIFVAKAILDAFVFMLFIWFMVLVRRFYYKHHDMFWRRYW</sequence>